<evidence type="ECO:0000256" key="1">
    <source>
        <dbReference type="SAM" id="MobiDB-lite"/>
    </source>
</evidence>
<feature type="region of interest" description="Disordered" evidence="1">
    <location>
        <begin position="47"/>
        <end position="77"/>
    </location>
</feature>
<comment type="caution">
    <text evidence="2">The sequence shown here is derived from an EMBL/GenBank/DDBJ whole genome shotgun (WGS) entry which is preliminary data.</text>
</comment>
<protein>
    <submittedName>
        <fullName evidence="2">Uncharacterized protein</fullName>
    </submittedName>
</protein>
<sequence>MRLLSRILTALREFAETQVELAERRDLENRPWEEEFLHWAADGELHGSVVPPSGRRSTTRSGWCPGPHRAPDRVETR</sequence>
<evidence type="ECO:0000313" key="2">
    <source>
        <dbReference type="EMBL" id="MDQ0380602.1"/>
    </source>
</evidence>
<reference evidence="2 3" key="1">
    <citation type="submission" date="2023-07" db="EMBL/GenBank/DDBJ databases">
        <title>Sequencing the genomes of 1000 actinobacteria strains.</title>
        <authorList>
            <person name="Klenk H.-P."/>
        </authorList>
    </citation>
    <scope>NUCLEOTIDE SEQUENCE [LARGE SCALE GENOMIC DNA]</scope>
    <source>
        <strain evidence="2 3">DSM 45805</strain>
    </source>
</reference>
<dbReference type="EMBL" id="JAUSUT010000001">
    <property type="protein sequence ID" value="MDQ0380602.1"/>
    <property type="molecule type" value="Genomic_DNA"/>
</dbReference>
<organism evidence="2 3">
    <name type="scientific">Amycolatopsis thermophila</name>
    <dbReference type="NCBI Taxonomy" id="206084"/>
    <lineage>
        <taxon>Bacteria</taxon>
        <taxon>Bacillati</taxon>
        <taxon>Actinomycetota</taxon>
        <taxon>Actinomycetes</taxon>
        <taxon>Pseudonocardiales</taxon>
        <taxon>Pseudonocardiaceae</taxon>
        <taxon>Amycolatopsis</taxon>
    </lineage>
</organism>
<accession>A0ABU0F0K6</accession>
<name>A0ABU0F0K6_9PSEU</name>
<keyword evidence="3" id="KW-1185">Reference proteome</keyword>
<dbReference type="RefSeq" id="WP_306994674.1">
    <property type="nucleotide sequence ID" value="NZ_JAUSUT010000001.1"/>
</dbReference>
<gene>
    <name evidence="2" type="ORF">FB470_004596</name>
</gene>
<dbReference type="Proteomes" id="UP001229651">
    <property type="component" value="Unassembled WGS sequence"/>
</dbReference>
<proteinExistence type="predicted"/>
<evidence type="ECO:0000313" key="3">
    <source>
        <dbReference type="Proteomes" id="UP001229651"/>
    </source>
</evidence>